<feature type="compositionally biased region" description="Basic and acidic residues" evidence="6">
    <location>
        <begin position="211"/>
        <end position="226"/>
    </location>
</feature>
<keyword evidence="4 7" id="KW-1133">Transmembrane helix</keyword>
<dbReference type="InterPro" id="IPR038350">
    <property type="entry name" value="Orai_sf"/>
</dbReference>
<dbReference type="PANTHER" id="PTHR31501:SF7">
    <property type="entry name" value="CALCIUM RELEASE-ACTIVATED CALCIUM CHANNEL PROTEIN 1"/>
    <property type="match status" value="1"/>
</dbReference>
<comment type="subcellular location">
    <subcellularLocation>
        <location evidence="1">Membrane</location>
        <topology evidence="1">Multi-pass membrane protein</topology>
    </subcellularLocation>
</comment>
<keyword evidence="5 7" id="KW-0472">Membrane</keyword>
<feature type="compositionally biased region" description="Low complexity" evidence="6">
    <location>
        <begin position="106"/>
        <end position="119"/>
    </location>
</feature>
<feature type="compositionally biased region" description="Basic and acidic residues" evidence="6">
    <location>
        <begin position="184"/>
        <end position="204"/>
    </location>
</feature>
<dbReference type="Pfam" id="PF07856">
    <property type="entry name" value="Orai-1"/>
    <property type="match status" value="1"/>
</dbReference>
<dbReference type="AlphaFoldDB" id="A0A1I8FRF4"/>
<feature type="transmembrane region" description="Helical" evidence="7">
    <location>
        <begin position="6"/>
        <end position="28"/>
    </location>
</feature>
<evidence type="ECO:0000313" key="9">
    <source>
        <dbReference type="WBParaSite" id="maker-unitig_44619-snap-gene-0.2-mRNA-1"/>
    </source>
</evidence>
<feature type="transmembrane region" description="Helical" evidence="7">
    <location>
        <begin position="479"/>
        <end position="502"/>
    </location>
</feature>
<name>A0A1I8FRF4_9PLAT</name>
<dbReference type="InterPro" id="IPR012446">
    <property type="entry name" value="CRAC_channel"/>
</dbReference>
<feature type="region of interest" description="Disordered" evidence="6">
    <location>
        <begin position="86"/>
        <end position="254"/>
    </location>
</feature>
<feature type="compositionally biased region" description="Low complexity" evidence="6">
    <location>
        <begin position="155"/>
        <end position="170"/>
    </location>
</feature>
<dbReference type="WBParaSite" id="maker-unitig_44619-snap-gene-0.2-mRNA-1">
    <property type="protein sequence ID" value="maker-unitig_44619-snap-gene-0.2-mRNA-1"/>
    <property type="gene ID" value="maker-unitig_44619-snap-gene-0.2"/>
</dbReference>
<evidence type="ECO:0000256" key="7">
    <source>
        <dbReference type="SAM" id="Phobius"/>
    </source>
</evidence>
<keyword evidence="8" id="KW-1185">Reference proteome</keyword>
<feature type="compositionally biased region" description="Basic residues" evidence="6">
    <location>
        <begin position="134"/>
        <end position="143"/>
    </location>
</feature>
<dbReference type="PANTHER" id="PTHR31501">
    <property type="entry name" value="CALCIUM RELEASE-ACTIVATED CALCIUM CHANNEL PROTEIN 1"/>
    <property type="match status" value="1"/>
</dbReference>
<dbReference type="Proteomes" id="UP000095280">
    <property type="component" value="Unplaced"/>
</dbReference>
<evidence type="ECO:0000256" key="3">
    <source>
        <dbReference type="ARBA" id="ARBA00022692"/>
    </source>
</evidence>
<evidence type="ECO:0000256" key="6">
    <source>
        <dbReference type="SAM" id="MobiDB-lite"/>
    </source>
</evidence>
<dbReference type="GO" id="GO:0002115">
    <property type="term" value="P:store-operated calcium entry"/>
    <property type="evidence" value="ECO:0007669"/>
    <property type="project" value="TreeGrafter"/>
</dbReference>
<evidence type="ECO:0000256" key="5">
    <source>
        <dbReference type="ARBA" id="ARBA00023136"/>
    </source>
</evidence>
<protein>
    <submittedName>
        <fullName evidence="9">Protein kinase domain-containing protein</fullName>
    </submittedName>
</protein>
<evidence type="ECO:0000256" key="2">
    <source>
        <dbReference type="ARBA" id="ARBA00008062"/>
    </source>
</evidence>
<feature type="transmembrane region" description="Helical" evidence="7">
    <location>
        <begin position="508"/>
        <end position="526"/>
    </location>
</feature>
<dbReference type="GO" id="GO:0015279">
    <property type="term" value="F:store-operated calcium channel activity"/>
    <property type="evidence" value="ECO:0007669"/>
    <property type="project" value="TreeGrafter"/>
</dbReference>
<organism evidence="8 9">
    <name type="scientific">Macrostomum lignano</name>
    <dbReference type="NCBI Taxonomy" id="282301"/>
    <lineage>
        <taxon>Eukaryota</taxon>
        <taxon>Metazoa</taxon>
        <taxon>Spiralia</taxon>
        <taxon>Lophotrochozoa</taxon>
        <taxon>Platyhelminthes</taxon>
        <taxon>Rhabditophora</taxon>
        <taxon>Macrostomorpha</taxon>
        <taxon>Macrostomida</taxon>
        <taxon>Macrostomidae</taxon>
        <taxon>Macrostomum</taxon>
    </lineage>
</organism>
<keyword evidence="3 7" id="KW-0812">Transmembrane</keyword>
<proteinExistence type="inferred from homology"/>
<feature type="transmembrane region" description="Helical" evidence="7">
    <location>
        <begin position="437"/>
        <end position="458"/>
    </location>
</feature>
<dbReference type="Gene3D" id="1.20.140.140">
    <property type="entry name" value="Calcium release-activated calcium channel protein Orai"/>
    <property type="match status" value="1"/>
</dbReference>
<evidence type="ECO:0000256" key="4">
    <source>
        <dbReference type="ARBA" id="ARBA00022989"/>
    </source>
</evidence>
<comment type="similarity">
    <text evidence="2">Belongs to the Orai family.</text>
</comment>
<feature type="region of interest" description="Disordered" evidence="6">
    <location>
        <begin position="319"/>
        <end position="351"/>
    </location>
</feature>
<evidence type="ECO:0000313" key="8">
    <source>
        <dbReference type="Proteomes" id="UP000095280"/>
    </source>
</evidence>
<evidence type="ECO:0000256" key="1">
    <source>
        <dbReference type="ARBA" id="ARBA00004141"/>
    </source>
</evidence>
<reference evidence="9" key="1">
    <citation type="submission" date="2016-11" db="UniProtKB">
        <authorList>
            <consortium name="WormBaseParasite"/>
        </authorList>
    </citation>
    <scope>IDENTIFICATION</scope>
</reference>
<accession>A0A1I8FRF4</accession>
<sequence>PSAACLLYELAWPSAGFLLVSLALALSLTGSGGRSFRQAGPPLARCPPSALTSLVRRAAAARPWRRSGRLVQAAVAGGCSRRAVCRRPPGPSSASLAEENGRGTVRGASPAGLAAGLSGRLRRRRRTTIDPRRGKPRQRHRAPAAREMSRIQNTPAMASRPRPARGPGAASAGGGGRTASWPEETGRPRKESLSGQRVEAERHATPTCSEQHSRRWTDERGQELEARAAAPKLTRRSRSALTSEDWAASSYEEAPERDLLRTLQSAGSATRPPPAAPARGAYDFCRRLPGQLQPATAPRRANDCREACLTTRPRAAVRKSGDTCSTKGSRRAKRELPMGSSGNIATAHLNDPDVDDERASLEAAAASTAVAGDGRAAYRGKASDISRTSALLSGFAIVAMVELEISSGSSSFDLVVAPAAAVPSWLLVLFASSRRAAALLIAVHMLALMISTCLLPNLESVSENDARTIRASPHDKMRFYIETSWIFSTGLGILLFLVVVVLQTWPSATAIAPVVVGFVVFALVFYHQLTLHKFRRAALMVERLLDLRAFSAAGDDVKMV</sequence>
<dbReference type="GO" id="GO:0016020">
    <property type="term" value="C:membrane"/>
    <property type="evidence" value="ECO:0007669"/>
    <property type="project" value="UniProtKB-SubCell"/>
</dbReference>